<proteinExistence type="predicted"/>
<comment type="caution">
    <text evidence="1">The sequence shown here is derived from an EMBL/GenBank/DDBJ whole genome shotgun (WGS) entry which is preliminary data.</text>
</comment>
<evidence type="ECO:0000313" key="2">
    <source>
        <dbReference type="Proteomes" id="UP001066276"/>
    </source>
</evidence>
<dbReference type="AlphaFoldDB" id="A0AAV7SSG4"/>
<evidence type="ECO:0000313" key="1">
    <source>
        <dbReference type="EMBL" id="KAJ1167028.1"/>
    </source>
</evidence>
<name>A0AAV7SSG4_PLEWA</name>
<protein>
    <submittedName>
        <fullName evidence="1">Uncharacterized protein</fullName>
    </submittedName>
</protein>
<keyword evidence="2" id="KW-1185">Reference proteome</keyword>
<gene>
    <name evidence="1" type="ORF">NDU88_007421</name>
</gene>
<reference evidence="1" key="1">
    <citation type="journal article" date="2022" name="bioRxiv">
        <title>Sequencing and chromosome-scale assembly of the giantPleurodeles waltlgenome.</title>
        <authorList>
            <person name="Brown T."/>
            <person name="Elewa A."/>
            <person name="Iarovenko S."/>
            <person name="Subramanian E."/>
            <person name="Araus A.J."/>
            <person name="Petzold A."/>
            <person name="Susuki M."/>
            <person name="Suzuki K.-i.T."/>
            <person name="Hayashi T."/>
            <person name="Toyoda A."/>
            <person name="Oliveira C."/>
            <person name="Osipova E."/>
            <person name="Leigh N.D."/>
            <person name="Simon A."/>
            <person name="Yun M.H."/>
        </authorList>
    </citation>
    <scope>NUCLEOTIDE SEQUENCE</scope>
    <source>
        <strain evidence="1">20211129_DDA</strain>
        <tissue evidence="1">Liver</tissue>
    </source>
</reference>
<accession>A0AAV7SSG4</accession>
<organism evidence="1 2">
    <name type="scientific">Pleurodeles waltl</name>
    <name type="common">Iberian ribbed newt</name>
    <dbReference type="NCBI Taxonomy" id="8319"/>
    <lineage>
        <taxon>Eukaryota</taxon>
        <taxon>Metazoa</taxon>
        <taxon>Chordata</taxon>
        <taxon>Craniata</taxon>
        <taxon>Vertebrata</taxon>
        <taxon>Euteleostomi</taxon>
        <taxon>Amphibia</taxon>
        <taxon>Batrachia</taxon>
        <taxon>Caudata</taxon>
        <taxon>Salamandroidea</taxon>
        <taxon>Salamandridae</taxon>
        <taxon>Pleurodelinae</taxon>
        <taxon>Pleurodeles</taxon>
    </lineage>
</organism>
<sequence length="91" mass="9941">MRFRYAYTIDLSGASPEPSLQAECKDFLESGEAPEGYAASSYPVAELEDHAAALVEPRLISCESHPQASQCITTRGIHEIRDAQTQAKART</sequence>
<dbReference type="Proteomes" id="UP001066276">
    <property type="component" value="Chromosome 4_2"/>
</dbReference>
<dbReference type="EMBL" id="JANPWB010000008">
    <property type="protein sequence ID" value="KAJ1167028.1"/>
    <property type="molecule type" value="Genomic_DNA"/>
</dbReference>